<dbReference type="EMBL" id="OD585514">
    <property type="protein sequence ID" value="CAD7451144.1"/>
    <property type="molecule type" value="Genomic_DNA"/>
</dbReference>
<protein>
    <submittedName>
        <fullName evidence="1">Uncharacterized protein</fullName>
    </submittedName>
</protein>
<organism evidence="1">
    <name type="scientific">Timema bartmani</name>
    <dbReference type="NCBI Taxonomy" id="61472"/>
    <lineage>
        <taxon>Eukaryota</taxon>
        <taxon>Metazoa</taxon>
        <taxon>Ecdysozoa</taxon>
        <taxon>Arthropoda</taxon>
        <taxon>Hexapoda</taxon>
        <taxon>Insecta</taxon>
        <taxon>Pterygota</taxon>
        <taxon>Neoptera</taxon>
        <taxon>Polyneoptera</taxon>
        <taxon>Phasmatodea</taxon>
        <taxon>Timematodea</taxon>
        <taxon>Timematoidea</taxon>
        <taxon>Timematidae</taxon>
        <taxon>Timema</taxon>
    </lineage>
</organism>
<reference evidence="1" key="1">
    <citation type="submission" date="2020-11" db="EMBL/GenBank/DDBJ databases">
        <authorList>
            <person name="Tran Van P."/>
        </authorList>
    </citation>
    <scope>NUCLEOTIDE SEQUENCE</scope>
</reference>
<proteinExistence type="predicted"/>
<sequence>MANTSSSQPADVSVPGWETWTGSLLSAGICLCHRQRNTSHTAHILSTGNKNRIYDACATDVFPERFGKMRVLYLARYNNIKFDPST</sequence>
<accession>A0A7R9FF09</accession>
<evidence type="ECO:0000313" key="1">
    <source>
        <dbReference type="EMBL" id="CAD7451144.1"/>
    </source>
</evidence>
<name>A0A7R9FF09_9NEOP</name>
<dbReference type="AlphaFoldDB" id="A0A7R9FF09"/>
<gene>
    <name evidence="1" type="ORF">TBIB3V08_LOCUS13413</name>
</gene>